<comment type="caution">
    <text evidence="3">The sequence shown here is derived from an EMBL/GenBank/DDBJ whole genome shotgun (WGS) entry which is preliminary data.</text>
</comment>
<keyword evidence="1" id="KW-0119">Carbohydrate metabolism</keyword>
<dbReference type="PANTHER" id="PTHR12110:SF41">
    <property type="entry name" value="INOSOSE DEHYDRATASE"/>
    <property type="match status" value="1"/>
</dbReference>
<dbReference type="Pfam" id="PF01261">
    <property type="entry name" value="AP_endonuc_2"/>
    <property type="match status" value="1"/>
</dbReference>
<organism evidence="3 4">
    <name type="scientific">Amnibacterium flavum</name>
    <dbReference type="NCBI Taxonomy" id="2173173"/>
    <lineage>
        <taxon>Bacteria</taxon>
        <taxon>Bacillati</taxon>
        <taxon>Actinomycetota</taxon>
        <taxon>Actinomycetes</taxon>
        <taxon>Micrococcales</taxon>
        <taxon>Microbacteriaceae</taxon>
        <taxon>Amnibacterium</taxon>
    </lineage>
</organism>
<dbReference type="Proteomes" id="UP000244893">
    <property type="component" value="Unassembled WGS sequence"/>
</dbReference>
<dbReference type="PANTHER" id="PTHR12110">
    <property type="entry name" value="HYDROXYPYRUVATE ISOMERASE"/>
    <property type="match status" value="1"/>
</dbReference>
<dbReference type="RefSeq" id="WP_116755734.1">
    <property type="nucleotide sequence ID" value="NZ_JBHUEX010000001.1"/>
</dbReference>
<dbReference type="SUPFAM" id="SSF51658">
    <property type="entry name" value="Xylose isomerase-like"/>
    <property type="match status" value="1"/>
</dbReference>
<accession>A0A2V1HXH7</accession>
<dbReference type="Gene3D" id="3.20.20.150">
    <property type="entry name" value="Divalent-metal-dependent TIM barrel enzymes"/>
    <property type="match status" value="1"/>
</dbReference>
<keyword evidence="3" id="KW-0413">Isomerase</keyword>
<protein>
    <submittedName>
        <fullName evidence="3">Sugar phosphate isomerase/epimerase</fullName>
    </submittedName>
</protein>
<evidence type="ECO:0000313" key="4">
    <source>
        <dbReference type="Proteomes" id="UP000244893"/>
    </source>
</evidence>
<proteinExistence type="predicted"/>
<evidence type="ECO:0000256" key="1">
    <source>
        <dbReference type="ARBA" id="ARBA00023277"/>
    </source>
</evidence>
<dbReference type="InterPro" id="IPR050312">
    <property type="entry name" value="IolE/XylAMocC-like"/>
</dbReference>
<dbReference type="AlphaFoldDB" id="A0A2V1HXH7"/>
<feature type="domain" description="Xylose isomerase-like TIM barrel" evidence="2">
    <location>
        <begin position="25"/>
        <end position="214"/>
    </location>
</feature>
<dbReference type="GO" id="GO:0016853">
    <property type="term" value="F:isomerase activity"/>
    <property type="evidence" value="ECO:0007669"/>
    <property type="project" value="UniProtKB-KW"/>
</dbReference>
<sequence>MSDAPVSVQLYSVRDAIASDLGGALDRIASLGFRNVEPYGFVDDAADYADALSSRGLTALSAHAPFLDGGDVARALDAAAQLGVSTLIDPFIPSDKWRTADDVARIADLINAASAQAAPYGFAIGYHNHQWELATVIDGVPALELFAAKLDPAVVLEVDTYWAEVGGVSAPDLLNRLGSRVALIHVKDGYRDGDTSRQQPAGSGEIPVPAILAAAPSAVRVIEFDDYSGDVFDGLAASLDYVEAAS</sequence>
<name>A0A2V1HXH7_9MICO</name>
<reference evidence="3 4" key="1">
    <citation type="submission" date="2018-05" db="EMBL/GenBank/DDBJ databases">
        <title>Amnibacterium sp. M8JJ-5, whole genome shotgun sequence.</title>
        <authorList>
            <person name="Tuo L."/>
        </authorList>
    </citation>
    <scope>NUCLEOTIDE SEQUENCE [LARGE SCALE GENOMIC DNA]</scope>
    <source>
        <strain evidence="3 4">M8JJ-5</strain>
    </source>
</reference>
<dbReference type="InterPro" id="IPR013022">
    <property type="entry name" value="Xyl_isomerase-like_TIM-brl"/>
</dbReference>
<dbReference type="EMBL" id="QEOP01000001">
    <property type="protein sequence ID" value="PVZ96000.1"/>
    <property type="molecule type" value="Genomic_DNA"/>
</dbReference>
<gene>
    <name evidence="3" type="ORF">DDQ50_06005</name>
</gene>
<dbReference type="InterPro" id="IPR036237">
    <property type="entry name" value="Xyl_isomerase-like_sf"/>
</dbReference>
<dbReference type="OrthoDB" id="5182842at2"/>
<keyword evidence="4" id="KW-1185">Reference proteome</keyword>
<evidence type="ECO:0000259" key="2">
    <source>
        <dbReference type="Pfam" id="PF01261"/>
    </source>
</evidence>
<evidence type="ECO:0000313" key="3">
    <source>
        <dbReference type="EMBL" id="PVZ96000.1"/>
    </source>
</evidence>